<sequence length="475" mass="54526">MSRRVSSRRVSSQSTKDSPTPTCGEKRGKKKYVDRLTLFLERVTDENGKVIVEDINKAETKIARAMFRLLGYLFTTDPSVATTFEFPYELSEDDGSIEIVTTNEYNCRLFVKRTTHPNSCQAVSGSRAGLPAGHALYRLNDAMTGEERALARRECALFMDTDGFVSPAKLYLWFATGISRAVAKLIEWDAEKYCKAPDDNNEMDQADRHLHRDFADACVDAQFPVVTITFPLDESSATEHSETWSEVTDPPQRLTVNIIPTIRGQGWPTGTQLQHAFPRRPPYCWRGKACLEQLQARFDDGETMCYLELHRTPAWKTRSLLPRIDMRLWTLSFLPAERLLWISLFDPELRSTFDVDKVLNILRMLRRAHAWEALTKHVITTTILWTVKRHLPEMRTLGDCVIRVLDALRVVAQARFCACFLMPNVNIATGMRIDDSRRISLDIKLVLEKLRENPAYILTYIGYTQEYERQTTRDA</sequence>
<evidence type="ECO:0000256" key="5">
    <source>
        <dbReference type="ARBA" id="ARBA00022723"/>
    </source>
</evidence>
<dbReference type="InterPro" id="IPR024810">
    <property type="entry name" value="MAB21L/cGLR"/>
</dbReference>
<dbReference type="PANTHER" id="PTHR10656">
    <property type="entry name" value="CELL FATE DETERMINING PROTEIN MAB21-RELATED"/>
    <property type="match status" value="1"/>
</dbReference>
<protein>
    <submittedName>
        <fullName evidence="12">Uncharacterized protein</fullName>
    </submittedName>
</protein>
<keyword evidence="7" id="KW-0067">ATP-binding</keyword>
<keyword evidence="13" id="KW-1185">Reference proteome</keyword>
<keyword evidence="4" id="KW-0548">Nucleotidyltransferase</keyword>
<reference evidence="12" key="1">
    <citation type="journal article" date="2023" name="Mol. Biol. Evol.">
        <title>Third-Generation Sequencing Reveals the Adaptive Role of the Epigenome in Three Deep-Sea Polychaetes.</title>
        <authorList>
            <person name="Perez M."/>
            <person name="Aroh O."/>
            <person name="Sun Y."/>
            <person name="Lan Y."/>
            <person name="Juniper S.K."/>
            <person name="Young C.R."/>
            <person name="Angers B."/>
            <person name="Qian P.Y."/>
        </authorList>
    </citation>
    <scope>NUCLEOTIDE SEQUENCE</scope>
    <source>
        <strain evidence="12">R07B-5</strain>
    </source>
</reference>
<dbReference type="Gene3D" id="1.10.1410.40">
    <property type="match status" value="1"/>
</dbReference>
<dbReference type="AlphaFoldDB" id="A0AAD9J2P6"/>
<keyword evidence="6" id="KW-0547">Nucleotide-binding</keyword>
<keyword evidence="8" id="KW-0460">Magnesium</keyword>
<dbReference type="GO" id="GO:0046872">
    <property type="term" value="F:metal ion binding"/>
    <property type="evidence" value="ECO:0007669"/>
    <property type="project" value="UniProtKB-KW"/>
</dbReference>
<evidence type="ECO:0000259" key="11">
    <source>
        <dbReference type="Pfam" id="PF20266"/>
    </source>
</evidence>
<feature type="domain" description="Mab-21-like HhH/H2TH-like" evidence="11">
    <location>
        <begin position="356"/>
        <end position="430"/>
    </location>
</feature>
<comment type="similarity">
    <text evidence="2">Belongs to the mab-21 family.</text>
</comment>
<evidence type="ECO:0000256" key="7">
    <source>
        <dbReference type="ARBA" id="ARBA00022840"/>
    </source>
</evidence>
<keyword evidence="3" id="KW-0808">Transferase</keyword>
<evidence type="ECO:0000256" key="2">
    <source>
        <dbReference type="ARBA" id="ARBA00008307"/>
    </source>
</evidence>
<dbReference type="InterPro" id="IPR046906">
    <property type="entry name" value="Mab-21_HhH/H2TH-like"/>
</dbReference>
<dbReference type="GO" id="GO:0005524">
    <property type="term" value="F:ATP binding"/>
    <property type="evidence" value="ECO:0007669"/>
    <property type="project" value="UniProtKB-KW"/>
</dbReference>
<dbReference type="GO" id="GO:0016779">
    <property type="term" value="F:nucleotidyltransferase activity"/>
    <property type="evidence" value="ECO:0007669"/>
    <property type="project" value="UniProtKB-KW"/>
</dbReference>
<feature type="domain" description="Mab-21-like nucleotidyltransferase" evidence="10">
    <location>
        <begin position="102"/>
        <end position="340"/>
    </location>
</feature>
<comment type="caution">
    <text evidence="12">The sequence shown here is derived from an EMBL/GenBank/DDBJ whole genome shotgun (WGS) entry which is preliminary data.</text>
</comment>
<dbReference type="SMART" id="SM01265">
    <property type="entry name" value="Mab-21"/>
    <property type="match status" value="1"/>
</dbReference>
<name>A0AAD9J2P6_RIDPI</name>
<evidence type="ECO:0000256" key="4">
    <source>
        <dbReference type="ARBA" id="ARBA00022695"/>
    </source>
</evidence>
<comment type="cofactor">
    <cofactor evidence="1">
        <name>Mg(2+)</name>
        <dbReference type="ChEBI" id="CHEBI:18420"/>
    </cofactor>
</comment>
<dbReference type="Pfam" id="PF03281">
    <property type="entry name" value="Mab-21"/>
    <property type="match status" value="1"/>
</dbReference>
<dbReference type="InterPro" id="IPR046903">
    <property type="entry name" value="Mab-21-like_nuc_Trfase"/>
</dbReference>
<proteinExistence type="inferred from homology"/>
<dbReference type="EMBL" id="JAODUO010003886">
    <property type="protein sequence ID" value="KAK2145591.1"/>
    <property type="molecule type" value="Genomic_DNA"/>
</dbReference>
<evidence type="ECO:0000313" key="12">
    <source>
        <dbReference type="EMBL" id="KAK2145591.1"/>
    </source>
</evidence>
<feature type="region of interest" description="Disordered" evidence="9">
    <location>
        <begin position="1"/>
        <end position="27"/>
    </location>
</feature>
<evidence type="ECO:0000256" key="8">
    <source>
        <dbReference type="ARBA" id="ARBA00022842"/>
    </source>
</evidence>
<dbReference type="Pfam" id="PF20266">
    <property type="entry name" value="Mab-21_C"/>
    <property type="match status" value="1"/>
</dbReference>
<keyword evidence="5" id="KW-0479">Metal-binding</keyword>
<evidence type="ECO:0000256" key="1">
    <source>
        <dbReference type="ARBA" id="ARBA00001946"/>
    </source>
</evidence>
<dbReference type="Proteomes" id="UP001209878">
    <property type="component" value="Unassembled WGS sequence"/>
</dbReference>
<evidence type="ECO:0000256" key="6">
    <source>
        <dbReference type="ARBA" id="ARBA00022741"/>
    </source>
</evidence>
<organism evidence="12 13">
    <name type="scientific">Ridgeia piscesae</name>
    <name type="common">Tubeworm</name>
    <dbReference type="NCBI Taxonomy" id="27915"/>
    <lineage>
        <taxon>Eukaryota</taxon>
        <taxon>Metazoa</taxon>
        <taxon>Spiralia</taxon>
        <taxon>Lophotrochozoa</taxon>
        <taxon>Annelida</taxon>
        <taxon>Polychaeta</taxon>
        <taxon>Sedentaria</taxon>
        <taxon>Canalipalpata</taxon>
        <taxon>Sabellida</taxon>
        <taxon>Siboglinidae</taxon>
        <taxon>Ridgeia</taxon>
    </lineage>
</organism>
<gene>
    <name evidence="12" type="ORF">NP493_3898g00005</name>
</gene>
<evidence type="ECO:0000313" key="13">
    <source>
        <dbReference type="Proteomes" id="UP001209878"/>
    </source>
</evidence>
<evidence type="ECO:0000256" key="3">
    <source>
        <dbReference type="ARBA" id="ARBA00022679"/>
    </source>
</evidence>
<dbReference type="PANTHER" id="PTHR10656:SF42">
    <property type="entry name" value="CYCLIC GMP-AMP SYNTHASE-LIKE PROTEIN-RELATED"/>
    <property type="match status" value="1"/>
</dbReference>
<evidence type="ECO:0000256" key="9">
    <source>
        <dbReference type="SAM" id="MobiDB-lite"/>
    </source>
</evidence>
<evidence type="ECO:0000259" key="10">
    <source>
        <dbReference type="Pfam" id="PF03281"/>
    </source>
</evidence>
<accession>A0AAD9J2P6</accession>